<dbReference type="OMA" id="WISYINQ"/>
<dbReference type="GO" id="GO:0005829">
    <property type="term" value="C:cytosol"/>
    <property type="evidence" value="ECO:0007669"/>
    <property type="project" value="UniProtKB-SubCell"/>
</dbReference>
<evidence type="ECO:0000256" key="2">
    <source>
        <dbReference type="ARBA" id="ARBA00047960"/>
    </source>
</evidence>
<dbReference type="CDD" id="cd03058">
    <property type="entry name" value="GST_N_Tau"/>
    <property type="match status" value="1"/>
</dbReference>
<evidence type="ECO:0000256" key="1">
    <source>
        <dbReference type="ARBA" id="ARBA00022679"/>
    </source>
</evidence>
<dbReference type="PANTHER" id="PTHR11260">
    <property type="entry name" value="GLUTATHIONE S-TRANSFERASE, GST, SUPERFAMILY, GST DOMAIN CONTAINING"/>
    <property type="match status" value="1"/>
</dbReference>
<comment type="subcellular location">
    <subcellularLocation>
        <location evidence="3">Cytoplasm</location>
        <location evidence="3">Cytosol</location>
    </subcellularLocation>
</comment>
<proteinExistence type="inferred from homology"/>
<dbReference type="SFLD" id="SFLDG00358">
    <property type="entry name" value="Main_(cytGST)"/>
    <property type="match status" value="1"/>
</dbReference>
<organism evidence="6 7">
    <name type="scientific">Tetracentron sinense</name>
    <name type="common">Spur-leaf</name>
    <dbReference type="NCBI Taxonomy" id="13715"/>
    <lineage>
        <taxon>Eukaryota</taxon>
        <taxon>Viridiplantae</taxon>
        <taxon>Streptophyta</taxon>
        <taxon>Embryophyta</taxon>
        <taxon>Tracheophyta</taxon>
        <taxon>Spermatophyta</taxon>
        <taxon>Magnoliopsida</taxon>
        <taxon>Trochodendrales</taxon>
        <taxon>Trochodendraceae</taxon>
        <taxon>Tetracentron</taxon>
    </lineage>
</organism>
<dbReference type="OrthoDB" id="202840at2759"/>
<comment type="function">
    <text evidence="3">Is involved in the conjugation of reduced glutathione to a wide number of exogenous and endogenous hydrophobic electrophiles.</text>
</comment>
<keyword evidence="7" id="KW-1185">Reference proteome</keyword>
<feature type="domain" description="GST N-terminal" evidence="4">
    <location>
        <begin position="5"/>
        <end position="84"/>
    </location>
</feature>
<dbReference type="PROSITE" id="PS50404">
    <property type="entry name" value="GST_NTER"/>
    <property type="match status" value="1"/>
</dbReference>
<dbReference type="SUPFAM" id="SSF47616">
    <property type="entry name" value="GST C-terminal domain-like"/>
    <property type="match status" value="1"/>
</dbReference>
<dbReference type="SFLD" id="SFLDS00019">
    <property type="entry name" value="Glutathione_Transferase_(cytos"/>
    <property type="match status" value="1"/>
</dbReference>
<evidence type="ECO:0000313" key="7">
    <source>
        <dbReference type="Proteomes" id="UP000655225"/>
    </source>
</evidence>
<dbReference type="GO" id="GO:0004364">
    <property type="term" value="F:glutathione transferase activity"/>
    <property type="evidence" value="ECO:0007669"/>
    <property type="project" value="UniProtKB-UniRule"/>
</dbReference>
<dbReference type="Pfam" id="PF02798">
    <property type="entry name" value="GST_N"/>
    <property type="match status" value="1"/>
</dbReference>
<keyword evidence="3" id="KW-0963">Cytoplasm</keyword>
<comment type="caution">
    <text evidence="6">The sequence shown here is derived from an EMBL/GenBank/DDBJ whole genome shotgun (WGS) entry which is preliminary data.</text>
</comment>
<reference evidence="6 7" key="1">
    <citation type="submission" date="2020-04" db="EMBL/GenBank/DDBJ databases">
        <title>Plant Genome Project.</title>
        <authorList>
            <person name="Zhang R.-G."/>
        </authorList>
    </citation>
    <scope>NUCLEOTIDE SEQUENCE [LARGE SCALE GENOMIC DNA]</scope>
    <source>
        <strain evidence="6">YNK0</strain>
        <tissue evidence="6">Leaf</tissue>
    </source>
</reference>
<dbReference type="GO" id="GO:0006749">
    <property type="term" value="P:glutathione metabolic process"/>
    <property type="evidence" value="ECO:0007669"/>
    <property type="project" value="InterPro"/>
</dbReference>
<dbReference type="FunFam" id="1.20.1050.10:FF:000016">
    <property type="entry name" value="Glutathione S-transferase U9"/>
    <property type="match status" value="1"/>
</dbReference>
<comment type="similarity">
    <text evidence="3">Belongs to the GST superfamily.</text>
</comment>
<dbReference type="InterPro" id="IPR045074">
    <property type="entry name" value="GST_C_Tau"/>
</dbReference>
<dbReference type="InterPro" id="IPR036249">
    <property type="entry name" value="Thioredoxin-like_sf"/>
</dbReference>
<accession>A0A835CZN3</accession>
<keyword evidence="1 3" id="KW-0808">Transferase</keyword>
<dbReference type="Gene3D" id="3.40.30.10">
    <property type="entry name" value="Glutaredoxin"/>
    <property type="match status" value="1"/>
</dbReference>
<dbReference type="InterPro" id="IPR045073">
    <property type="entry name" value="Omega/Tau-like"/>
</dbReference>
<dbReference type="SUPFAM" id="SSF52833">
    <property type="entry name" value="Thioredoxin-like"/>
    <property type="match status" value="1"/>
</dbReference>
<protein>
    <recommendedName>
        <fullName evidence="3">Glutathione S-transferase</fullName>
        <ecNumber evidence="3">2.5.1.18</ecNumber>
    </recommendedName>
</protein>
<dbReference type="InterPro" id="IPR040079">
    <property type="entry name" value="Glutathione_S-Trfase"/>
</dbReference>
<sequence length="234" mass="26854">MEEEKKVKLYGRWGSTFYKRVELALKIKGIPYECVEEDLSNKSQLFLQYKLVQKKVPVLVHDGRPIVESLVILEYIDENWKGNPQLLPKDPFERAKVRFWGKFLHQQLLLSIGLVITKGGEEQERAMKVLFENLKMVEEGMQDLFLGGTPYINGENLGFLDIVMSSILSPHRAIEEAIGVKIIDPERNPVIFSWVTTLSDLPVVKETLPPHDMLVALVQFIRQKNLLQSPKVEA</sequence>
<dbReference type="GO" id="GO:0009407">
    <property type="term" value="P:toxin catabolic process"/>
    <property type="evidence" value="ECO:0007669"/>
    <property type="project" value="UniProtKB-ARBA"/>
</dbReference>
<dbReference type="EMBL" id="JABCRI010000023">
    <property type="protein sequence ID" value="KAF8378442.1"/>
    <property type="molecule type" value="Genomic_DNA"/>
</dbReference>
<dbReference type="PANTHER" id="PTHR11260:SF711">
    <property type="entry name" value="GLUTATHIONE S-TRANSFERASE U9"/>
    <property type="match status" value="1"/>
</dbReference>
<feature type="domain" description="GST C-terminal" evidence="5">
    <location>
        <begin position="90"/>
        <end position="227"/>
    </location>
</feature>
<dbReference type="InterPro" id="IPR036282">
    <property type="entry name" value="Glutathione-S-Trfase_C_sf"/>
</dbReference>
<evidence type="ECO:0000259" key="5">
    <source>
        <dbReference type="PROSITE" id="PS50405"/>
    </source>
</evidence>
<dbReference type="Proteomes" id="UP000655225">
    <property type="component" value="Unassembled WGS sequence"/>
</dbReference>
<dbReference type="PROSITE" id="PS50405">
    <property type="entry name" value="GST_CTER"/>
    <property type="match status" value="1"/>
</dbReference>
<comment type="catalytic activity">
    <reaction evidence="2 3">
        <text>RX + glutathione = an S-substituted glutathione + a halide anion + H(+)</text>
        <dbReference type="Rhea" id="RHEA:16437"/>
        <dbReference type="ChEBI" id="CHEBI:15378"/>
        <dbReference type="ChEBI" id="CHEBI:16042"/>
        <dbReference type="ChEBI" id="CHEBI:17792"/>
        <dbReference type="ChEBI" id="CHEBI:57925"/>
        <dbReference type="ChEBI" id="CHEBI:90779"/>
        <dbReference type="EC" id="2.5.1.18"/>
    </reaction>
</comment>
<dbReference type="Gene3D" id="1.20.1050.10">
    <property type="match status" value="1"/>
</dbReference>
<evidence type="ECO:0000256" key="3">
    <source>
        <dbReference type="RuleBase" id="RU369102"/>
    </source>
</evidence>
<dbReference type="InterPro" id="IPR010987">
    <property type="entry name" value="Glutathione-S-Trfase_C-like"/>
</dbReference>
<dbReference type="InterPro" id="IPR004045">
    <property type="entry name" value="Glutathione_S-Trfase_N"/>
</dbReference>
<name>A0A835CZN3_TETSI</name>
<dbReference type="AlphaFoldDB" id="A0A835CZN3"/>
<dbReference type="CDD" id="cd03185">
    <property type="entry name" value="GST_C_Tau"/>
    <property type="match status" value="1"/>
</dbReference>
<evidence type="ECO:0000259" key="4">
    <source>
        <dbReference type="PROSITE" id="PS50404"/>
    </source>
</evidence>
<evidence type="ECO:0000313" key="6">
    <source>
        <dbReference type="EMBL" id="KAF8378442.1"/>
    </source>
</evidence>
<dbReference type="EC" id="2.5.1.18" evidence="3"/>
<gene>
    <name evidence="6" type="ORF">HHK36_029782</name>
</gene>
<dbReference type="SFLD" id="SFLDG01152">
    <property type="entry name" value="Main.3:_Omega-_and_Tau-like"/>
    <property type="match status" value="1"/>
</dbReference>